<dbReference type="InterPro" id="IPR041588">
    <property type="entry name" value="Integrase_H2C2"/>
</dbReference>
<evidence type="ECO:0000256" key="6">
    <source>
        <dbReference type="ARBA" id="ARBA00022918"/>
    </source>
</evidence>
<dbReference type="InterPro" id="IPR001584">
    <property type="entry name" value="Integrase_cat-core"/>
</dbReference>
<evidence type="ECO:0000256" key="7">
    <source>
        <dbReference type="SAM" id="MobiDB-lite"/>
    </source>
</evidence>
<dbReference type="GO" id="GO:0004190">
    <property type="term" value="F:aspartic-type endopeptidase activity"/>
    <property type="evidence" value="ECO:0007669"/>
    <property type="project" value="InterPro"/>
</dbReference>
<dbReference type="InterPro" id="IPR036397">
    <property type="entry name" value="RNaseH_sf"/>
</dbReference>
<dbReference type="PANTHER" id="PTHR37984:SF5">
    <property type="entry name" value="PROTEIN NYNRIN-LIKE"/>
    <property type="match status" value="1"/>
</dbReference>
<keyword evidence="2" id="KW-0548">Nucleotidyltransferase</keyword>
<feature type="compositionally biased region" description="Basic and acidic residues" evidence="7">
    <location>
        <begin position="290"/>
        <end position="305"/>
    </location>
</feature>
<keyword evidence="3" id="KW-0540">Nuclease</keyword>
<dbReference type="SUPFAM" id="SSF56672">
    <property type="entry name" value="DNA/RNA polymerases"/>
    <property type="match status" value="1"/>
</dbReference>
<keyword evidence="6" id="KW-0695">RNA-directed DNA polymerase</keyword>
<dbReference type="PROSITE" id="PS50994">
    <property type="entry name" value="INTEGRASE"/>
    <property type="match status" value="1"/>
</dbReference>
<feature type="domain" description="Integrase catalytic" evidence="8">
    <location>
        <begin position="90"/>
        <end position="248"/>
    </location>
</feature>
<sequence length="1003" mass="111999">MTIGTPYSEGRSVLVHPWDDREKTDSIIAKCHDEIGHLSAPMTLWHLRRFWWWKGIRADSKRVCMMCDHCIAAVIKGSIRVWKGNCLDHTVRSPWETVSADLAGPFVADSFNCVYCLLLCDHFSRFCLLRPLRSATSREIIRVMTEVCGTFGSMRSLRSDRGSCFASRATQSSLEALGVRVSLITPRAPWCNGLVERRVQELKVCLRGYGLSKSRSWSSKLGSAMRRMNSVVLPDLGTTPFNIMFHRSMYLGSVVPPSSVDAAVDDDELPTADELKENDEGVLLQRDWVGKVRDDREQPPEDRRQLRPVSAGQRVLVKMADGWRGPWKVLIVHDDKARVTIADKYGVERDEHRADGVTSGEVEEDHHEVEDGEGADGRKKSSTSSDEVQDDPDNPDKTKTGPTPAPSPNVLKPAEQSDQPRKTAKSFDLGEKFHGTGTQSGSLEVFEFLSRMEAHLRLLNVPKEQWYQYLLLNTRGQAYNVLTNNVRCGISDTRAFQLGADVLRERFGLGIHDLWGLLRERRLSPGETPSDLMGDIQKYVTYSLPEVARTSRKSLDWVSCMCFWAAIPTNVAGIDTIRSTWRAQVKDGSPLVATALHLTKSVRAETAGETVTLAGAASHFPRRSHPSEKFYFLVDTGSTLSVVSEKALESINSVLPALSDKPIRIRILQGVVELPQADAAERFLGSSIKMVLSAKEVLLCVSGTPIHGILGMDWCAACRIQIAVNPNGNNCPAWLIEPWAGEVTFPIQVTAAADQTASAASPVSDILFEEDDFVISRSWDSSLGSAVWTVRWKWLAGEPPSGSIIRPPHYNGSLEKLSPEQLAIFHEQLQTWLDKGFLVPIEKKSMRGRLTIMAAVSMLKNTKVRPVLDYTWLNDLLMSRPHSSGPPVTCGDEVRAWRIRDPYRMRVIDISTAYLKLRIDKDQQCWQCVTLPHLEEPNTYALTRVGFGLHIAGKALDKAVSRAIEEAKAQHQVEKFVDDLCVDKDDLERVFDIGIEVSYDTNE</sequence>
<protein>
    <recommendedName>
        <fullName evidence="8">Integrase catalytic domain-containing protein</fullName>
    </recommendedName>
</protein>
<dbReference type="GO" id="GO:0003964">
    <property type="term" value="F:RNA-directed DNA polymerase activity"/>
    <property type="evidence" value="ECO:0007669"/>
    <property type="project" value="UniProtKB-KW"/>
</dbReference>
<dbReference type="GO" id="GO:0003676">
    <property type="term" value="F:nucleic acid binding"/>
    <property type="evidence" value="ECO:0007669"/>
    <property type="project" value="InterPro"/>
</dbReference>
<feature type="compositionally biased region" description="Basic and acidic residues" evidence="7">
    <location>
        <begin position="364"/>
        <end position="379"/>
    </location>
</feature>
<dbReference type="Pfam" id="PF00665">
    <property type="entry name" value="rve"/>
    <property type="match status" value="1"/>
</dbReference>
<dbReference type="InterPro" id="IPR050951">
    <property type="entry name" value="Retrovirus_Pol_polyprotein"/>
</dbReference>
<dbReference type="Proteomes" id="UP000541610">
    <property type="component" value="Unassembled WGS sequence"/>
</dbReference>
<keyword evidence="4" id="KW-0255">Endonuclease</keyword>
<dbReference type="Gene3D" id="1.10.340.70">
    <property type="match status" value="1"/>
</dbReference>
<keyword evidence="5" id="KW-0378">Hydrolase</keyword>
<dbReference type="SUPFAM" id="SSF53098">
    <property type="entry name" value="Ribonuclease H-like"/>
    <property type="match status" value="1"/>
</dbReference>
<dbReference type="Gene3D" id="3.30.70.270">
    <property type="match status" value="1"/>
</dbReference>
<dbReference type="EMBL" id="JABANP010000284">
    <property type="protein sequence ID" value="KAF4684974.1"/>
    <property type="molecule type" value="Genomic_DNA"/>
</dbReference>
<dbReference type="Gene3D" id="3.10.10.10">
    <property type="entry name" value="HIV Type 1 Reverse Transcriptase, subunit A, domain 1"/>
    <property type="match status" value="1"/>
</dbReference>
<evidence type="ECO:0000313" key="9">
    <source>
        <dbReference type="EMBL" id="KAF4684974.1"/>
    </source>
</evidence>
<dbReference type="AlphaFoldDB" id="A0A7J6NMB3"/>
<evidence type="ECO:0000256" key="5">
    <source>
        <dbReference type="ARBA" id="ARBA00022801"/>
    </source>
</evidence>
<name>A0A7J6NMB3_PEROL</name>
<keyword evidence="1" id="KW-0808">Transferase</keyword>
<accession>A0A7J6NMB3</accession>
<evidence type="ECO:0000256" key="1">
    <source>
        <dbReference type="ARBA" id="ARBA00022679"/>
    </source>
</evidence>
<dbReference type="GO" id="GO:0004519">
    <property type="term" value="F:endonuclease activity"/>
    <property type="evidence" value="ECO:0007669"/>
    <property type="project" value="UniProtKB-KW"/>
</dbReference>
<evidence type="ECO:0000256" key="2">
    <source>
        <dbReference type="ARBA" id="ARBA00022695"/>
    </source>
</evidence>
<feature type="region of interest" description="Disordered" evidence="7">
    <location>
        <begin position="349"/>
        <end position="435"/>
    </location>
</feature>
<dbReference type="Gene3D" id="3.30.420.10">
    <property type="entry name" value="Ribonuclease H-like superfamily/Ribonuclease H"/>
    <property type="match status" value="1"/>
</dbReference>
<dbReference type="InterPro" id="IPR012337">
    <property type="entry name" value="RNaseH-like_sf"/>
</dbReference>
<dbReference type="OrthoDB" id="10379086at2759"/>
<dbReference type="SUPFAM" id="SSF50630">
    <property type="entry name" value="Acid proteases"/>
    <property type="match status" value="1"/>
</dbReference>
<dbReference type="GO" id="GO:0015074">
    <property type="term" value="P:DNA integration"/>
    <property type="evidence" value="ECO:0007669"/>
    <property type="project" value="InterPro"/>
</dbReference>
<dbReference type="Pfam" id="PF17921">
    <property type="entry name" value="Integrase_H2C2"/>
    <property type="match status" value="1"/>
</dbReference>
<dbReference type="InterPro" id="IPR021109">
    <property type="entry name" value="Peptidase_aspartic_dom_sf"/>
</dbReference>
<proteinExistence type="predicted"/>
<dbReference type="Gene3D" id="2.40.70.10">
    <property type="entry name" value="Acid Proteases"/>
    <property type="match status" value="1"/>
</dbReference>
<reference evidence="9 10" key="1">
    <citation type="submission" date="2020-04" db="EMBL/GenBank/DDBJ databases">
        <title>Perkinsus olseni comparative genomics.</title>
        <authorList>
            <person name="Bogema D.R."/>
        </authorList>
    </citation>
    <scope>NUCLEOTIDE SEQUENCE [LARGE SCALE GENOMIC DNA]</scope>
    <source>
        <strain evidence="9">00978-12</strain>
    </source>
</reference>
<dbReference type="GO" id="GO:0006508">
    <property type="term" value="P:proteolysis"/>
    <property type="evidence" value="ECO:0007669"/>
    <property type="project" value="InterPro"/>
</dbReference>
<dbReference type="InterPro" id="IPR001969">
    <property type="entry name" value="Aspartic_peptidase_AS"/>
</dbReference>
<dbReference type="PROSITE" id="PS00141">
    <property type="entry name" value="ASP_PROTEASE"/>
    <property type="match status" value="1"/>
</dbReference>
<dbReference type="PANTHER" id="PTHR37984">
    <property type="entry name" value="PROTEIN CBG26694"/>
    <property type="match status" value="1"/>
</dbReference>
<evidence type="ECO:0000259" key="8">
    <source>
        <dbReference type="PROSITE" id="PS50994"/>
    </source>
</evidence>
<comment type="caution">
    <text evidence="9">The sequence shown here is derived from an EMBL/GenBank/DDBJ whole genome shotgun (WGS) entry which is preliminary data.</text>
</comment>
<evidence type="ECO:0000256" key="3">
    <source>
        <dbReference type="ARBA" id="ARBA00022722"/>
    </source>
</evidence>
<gene>
    <name evidence="9" type="ORF">FOZ60_007083</name>
</gene>
<organism evidence="9 10">
    <name type="scientific">Perkinsus olseni</name>
    <name type="common">Perkinsus atlanticus</name>
    <dbReference type="NCBI Taxonomy" id="32597"/>
    <lineage>
        <taxon>Eukaryota</taxon>
        <taxon>Sar</taxon>
        <taxon>Alveolata</taxon>
        <taxon>Perkinsozoa</taxon>
        <taxon>Perkinsea</taxon>
        <taxon>Perkinsida</taxon>
        <taxon>Perkinsidae</taxon>
        <taxon>Perkinsus</taxon>
    </lineage>
</organism>
<dbReference type="InterPro" id="IPR043502">
    <property type="entry name" value="DNA/RNA_pol_sf"/>
</dbReference>
<evidence type="ECO:0000313" key="10">
    <source>
        <dbReference type="Proteomes" id="UP000541610"/>
    </source>
</evidence>
<feature type="region of interest" description="Disordered" evidence="7">
    <location>
        <begin position="290"/>
        <end position="309"/>
    </location>
</feature>
<dbReference type="InterPro" id="IPR043128">
    <property type="entry name" value="Rev_trsase/Diguanyl_cyclase"/>
</dbReference>
<evidence type="ECO:0000256" key="4">
    <source>
        <dbReference type="ARBA" id="ARBA00022759"/>
    </source>
</evidence>